<dbReference type="Pfam" id="PF00027">
    <property type="entry name" value="cNMP_binding"/>
    <property type="match status" value="2"/>
</dbReference>
<feature type="domain" description="Cyclic nucleotide-binding" evidence="1">
    <location>
        <begin position="199"/>
        <end position="297"/>
    </location>
</feature>
<dbReference type="PANTHER" id="PTHR24567:SF74">
    <property type="entry name" value="HTH-TYPE TRANSCRIPTIONAL REGULATOR ARCR"/>
    <property type="match status" value="1"/>
</dbReference>
<dbReference type="RefSeq" id="WP_326928350.1">
    <property type="nucleotide sequence ID" value="NZ_CP123443.1"/>
</dbReference>
<dbReference type="PANTHER" id="PTHR24567">
    <property type="entry name" value="CRP FAMILY TRANSCRIPTIONAL REGULATORY PROTEIN"/>
    <property type="match status" value="1"/>
</dbReference>
<gene>
    <name evidence="2" type="ORF">P0082_04585</name>
</gene>
<keyword evidence="3" id="KW-1185">Reference proteome</keyword>
<dbReference type="SUPFAM" id="SSF51206">
    <property type="entry name" value="cAMP-binding domain-like"/>
    <property type="match status" value="2"/>
</dbReference>
<dbReference type="InterPro" id="IPR000595">
    <property type="entry name" value="cNMP-bd_dom"/>
</dbReference>
<dbReference type="PROSITE" id="PS00889">
    <property type="entry name" value="CNMP_BINDING_2"/>
    <property type="match status" value="1"/>
</dbReference>
<evidence type="ECO:0000313" key="2">
    <source>
        <dbReference type="EMBL" id="WGK70143.1"/>
    </source>
</evidence>
<organism evidence="2 3">
    <name type="scientific">Candidatus Haliotispira prima</name>
    <dbReference type="NCBI Taxonomy" id="3034016"/>
    <lineage>
        <taxon>Bacteria</taxon>
        <taxon>Pseudomonadati</taxon>
        <taxon>Spirochaetota</taxon>
        <taxon>Spirochaetia</taxon>
        <taxon>Spirochaetales</taxon>
        <taxon>Spirochaetaceae</taxon>
        <taxon>Candidatus Haliotispira</taxon>
    </lineage>
</organism>
<dbReference type="PROSITE" id="PS50042">
    <property type="entry name" value="CNMP_BINDING_3"/>
    <property type="match status" value="2"/>
</dbReference>
<sequence>MTPKNSSLSVVRFQAGSYILIEDQSNDEKNQEAFFILQSGSVQVETLVDQMLGRQSHVLGPGGFFGVIGAMSARQSNETVVALTDCSMIMVKRSKFADLVAEAPAIAFKIIRSLSNDLRHYDNELASRMVDENHSSDNAINLFRVGEFFYNNNNFSHATHVFICYLEHHHDVEHRRKAQSYLHKMKVKITIHNGFNRIYEDGEMICAEFMPGSELYIIQSGKVKITKIINGQEIVLAILDAGEIVGEMSLLNDKDRTANIIAYGETKIMAVDKTNSEKIILENKELAKKLLIVLADRLWTMYKQLANLLIEDPLTRLWDTLSTQLLKQHIRFGRRIPYEFPFRKTELLNMCGLSKDVGETAFKELMDDRNMSLAENGMIYCRDLEELSKTVESAHKIELRTRKVRLARQKNSEGRS</sequence>
<proteinExistence type="predicted"/>
<evidence type="ECO:0000313" key="3">
    <source>
        <dbReference type="Proteomes" id="UP001228690"/>
    </source>
</evidence>
<dbReference type="SMART" id="SM00100">
    <property type="entry name" value="cNMP"/>
    <property type="match status" value="2"/>
</dbReference>
<protein>
    <submittedName>
        <fullName evidence="2">Cyclic nucleotide-binding domain-containing protein</fullName>
    </submittedName>
</protein>
<dbReference type="InterPro" id="IPR050397">
    <property type="entry name" value="Env_Response_Regulators"/>
</dbReference>
<dbReference type="Proteomes" id="UP001228690">
    <property type="component" value="Chromosome"/>
</dbReference>
<evidence type="ECO:0000259" key="1">
    <source>
        <dbReference type="PROSITE" id="PS50042"/>
    </source>
</evidence>
<name>A0ABY8MJV9_9SPIO</name>
<dbReference type="InterPro" id="IPR014710">
    <property type="entry name" value="RmlC-like_jellyroll"/>
</dbReference>
<dbReference type="Gene3D" id="2.60.120.10">
    <property type="entry name" value="Jelly Rolls"/>
    <property type="match status" value="2"/>
</dbReference>
<dbReference type="InterPro" id="IPR018490">
    <property type="entry name" value="cNMP-bd_dom_sf"/>
</dbReference>
<dbReference type="EMBL" id="CP123443">
    <property type="protein sequence ID" value="WGK70143.1"/>
    <property type="molecule type" value="Genomic_DNA"/>
</dbReference>
<accession>A0ABY8MJV9</accession>
<reference evidence="2 3" key="1">
    <citation type="submission" date="2023-04" db="EMBL/GenBank/DDBJ databases">
        <title>Spirochaete genome identified in red abalone sample constitutes a novel genus.</title>
        <authorList>
            <person name="Sharma S.P."/>
            <person name="Purcell C.M."/>
            <person name="Hyde J.R."/>
            <person name="Severin A.J."/>
        </authorList>
    </citation>
    <scope>NUCLEOTIDE SEQUENCE [LARGE SCALE GENOMIC DNA]</scope>
    <source>
        <strain evidence="2 3">SP-2023</strain>
    </source>
</reference>
<dbReference type="CDD" id="cd00038">
    <property type="entry name" value="CAP_ED"/>
    <property type="match status" value="2"/>
</dbReference>
<dbReference type="InterPro" id="IPR018488">
    <property type="entry name" value="cNMP-bd_CS"/>
</dbReference>
<feature type="domain" description="Cyclic nucleotide-binding" evidence="1">
    <location>
        <begin position="32"/>
        <end position="117"/>
    </location>
</feature>